<accession>W7AMR8</accession>
<organism evidence="2 3">
    <name type="scientific">Plasmodium inui San Antonio 1</name>
    <dbReference type="NCBI Taxonomy" id="1237626"/>
    <lineage>
        <taxon>Eukaryota</taxon>
        <taxon>Sar</taxon>
        <taxon>Alveolata</taxon>
        <taxon>Apicomplexa</taxon>
        <taxon>Aconoidasida</taxon>
        <taxon>Haemosporida</taxon>
        <taxon>Plasmodiidae</taxon>
        <taxon>Plasmodium</taxon>
        <taxon>Plasmodium (Plasmodium)</taxon>
    </lineage>
</organism>
<name>W7AMR8_9APIC</name>
<reference evidence="2 3" key="1">
    <citation type="submission" date="2013-02" db="EMBL/GenBank/DDBJ databases">
        <title>The Genome Sequence of Plasmodium inui San Antonio 1.</title>
        <authorList>
            <consortium name="The Broad Institute Genome Sequencing Platform"/>
            <consortium name="The Broad Institute Genome Sequencing Center for Infectious Disease"/>
            <person name="Neafsey D."/>
            <person name="Cheeseman I."/>
            <person name="Volkman S."/>
            <person name="Adams J."/>
            <person name="Walker B."/>
            <person name="Young S.K."/>
            <person name="Zeng Q."/>
            <person name="Gargeya S."/>
            <person name="Fitzgerald M."/>
            <person name="Haas B."/>
            <person name="Abouelleil A."/>
            <person name="Alvarado L."/>
            <person name="Arachchi H.M."/>
            <person name="Berlin A.M."/>
            <person name="Chapman S.B."/>
            <person name="Dewar J."/>
            <person name="Goldberg J."/>
            <person name="Griggs A."/>
            <person name="Gujja S."/>
            <person name="Hansen M."/>
            <person name="Howarth C."/>
            <person name="Imamovic A."/>
            <person name="Larimer J."/>
            <person name="McCowan C."/>
            <person name="Murphy C."/>
            <person name="Neiman D."/>
            <person name="Pearson M."/>
            <person name="Priest M."/>
            <person name="Roberts A."/>
            <person name="Saif S."/>
            <person name="Shea T."/>
            <person name="Sisk P."/>
            <person name="Sykes S."/>
            <person name="Wortman J."/>
            <person name="Nusbaum C."/>
            <person name="Birren B."/>
        </authorList>
    </citation>
    <scope>NUCLEOTIDE SEQUENCE [LARGE SCALE GENOMIC DNA]</scope>
    <source>
        <strain evidence="2 3">San Antonio 1</strain>
    </source>
</reference>
<dbReference type="Proteomes" id="UP000030640">
    <property type="component" value="Unassembled WGS sequence"/>
</dbReference>
<feature type="compositionally biased region" description="Basic and acidic residues" evidence="1">
    <location>
        <begin position="216"/>
        <end position="226"/>
    </location>
</feature>
<dbReference type="Pfam" id="PF09725">
    <property type="entry name" value="Fra10Ac1"/>
    <property type="match status" value="1"/>
</dbReference>
<evidence type="ECO:0000313" key="3">
    <source>
        <dbReference type="Proteomes" id="UP000030640"/>
    </source>
</evidence>
<dbReference type="GeneID" id="20038191"/>
<gene>
    <name evidence="2" type="ORF">C922_02917</name>
</gene>
<evidence type="ECO:0000256" key="1">
    <source>
        <dbReference type="SAM" id="MobiDB-lite"/>
    </source>
</evidence>
<proteinExistence type="predicted"/>
<evidence type="ECO:0000313" key="2">
    <source>
        <dbReference type="EMBL" id="EUD66596.1"/>
    </source>
</evidence>
<dbReference type="AlphaFoldDB" id="W7AMR8"/>
<dbReference type="EMBL" id="KI965470">
    <property type="protein sequence ID" value="EUD66596.1"/>
    <property type="molecule type" value="Genomic_DNA"/>
</dbReference>
<protein>
    <recommendedName>
        <fullName evidence="4">Folate-sensitive fragile site protein Fra10Ac1</fullName>
    </recommendedName>
</protein>
<feature type="region of interest" description="Disordered" evidence="1">
    <location>
        <begin position="180"/>
        <end position="238"/>
    </location>
</feature>
<dbReference type="InterPro" id="IPR019129">
    <property type="entry name" value="Folate-sensitive_fs_Fra10Ac1"/>
</dbReference>
<dbReference type="OrthoDB" id="197967at2759"/>
<feature type="compositionally biased region" description="Basic residues" evidence="1">
    <location>
        <begin position="180"/>
        <end position="194"/>
    </location>
</feature>
<sequence length="238" mass="27594">MLHMRKYLYGCSYRYSAQLSIDPPRRTVFDGLSPMERHKLMMSLRSLQKTKMESDQGKYLDDYDVLKKKYQFVHDAASENNSLLQKYYNSICNKYVVCYLSEYRDKKIGLRWRTEDEIVSGKGHMICSANDCDNTDLKTYEFLFRYDEGGIQKETKVKLRACMECAYKINYGEIKKYLKKKSKRKRTGGGRKKDRSGGSESGRNSGGHESSSSKSESSRSESESSRKPGSSRKRASRR</sequence>
<feature type="compositionally biased region" description="Basic residues" evidence="1">
    <location>
        <begin position="229"/>
        <end position="238"/>
    </location>
</feature>
<keyword evidence="3" id="KW-1185">Reference proteome</keyword>
<feature type="compositionally biased region" description="Low complexity" evidence="1">
    <location>
        <begin position="201"/>
        <end position="215"/>
    </location>
</feature>
<dbReference type="RefSeq" id="XP_008816737.1">
    <property type="nucleotide sequence ID" value="XM_008818515.1"/>
</dbReference>
<dbReference type="VEuPathDB" id="PlasmoDB:C922_02917"/>
<evidence type="ECO:0008006" key="4">
    <source>
        <dbReference type="Google" id="ProtNLM"/>
    </source>
</evidence>